<evidence type="ECO:0000313" key="2">
    <source>
        <dbReference type="EMBL" id="ACQ80070.1"/>
    </source>
</evidence>
<organism evidence="2 3">
    <name type="scientific">Beutenbergia cavernae (strain ATCC BAA-8 / DSM 12333 / CCUG 43141 / JCM 11478 / NBRC 16432 / NCIMB 13614 / HKI 0122)</name>
    <dbReference type="NCBI Taxonomy" id="471853"/>
    <lineage>
        <taxon>Bacteria</taxon>
        <taxon>Bacillati</taxon>
        <taxon>Actinomycetota</taxon>
        <taxon>Actinomycetes</taxon>
        <taxon>Micrococcales</taxon>
        <taxon>Beutenbergiaceae</taxon>
        <taxon>Beutenbergia</taxon>
    </lineage>
</organism>
<name>C5C4U2_BEUC1</name>
<evidence type="ECO:0000313" key="3">
    <source>
        <dbReference type="Proteomes" id="UP000007962"/>
    </source>
</evidence>
<keyword evidence="3" id="KW-1185">Reference proteome</keyword>
<feature type="transmembrane region" description="Helical" evidence="1">
    <location>
        <begin position="202"/>
        <end position="220"/>
    </location>
</feature>
<feature type="transmembrane region" description="Helical" evidence="1">
    <location>
        <begin position="160"/>
        <end position="182"/>
    </location>
</feature>
<keyword evidence="1" id="KW-0812">Transmembrane</keyword>
<dbReference type="Proteomes" id="UP000007962">
    <property type="component" value="Chromosome"/>
</dbReference>
<dbReference type="KEGG" id="bcv:Bcav_1814"/>
<feature type="transmembrane region" description="Helical" evidence="1">
    <location>
        <begin position="124"/>
        <end position="148"/>
    </location>
</feature>
<reference evidence="2 3" key="1">
    <citation type="journal article" date="2009" name="Stand. Genomic Sci.">
        <title>Complete genome sequence of Beutenbergia cavernae type strain (HKI 0122).</title>
        <authorList>
            <person name="Land M."/>
            <person name="Pukall R."/>
            <person name="Abt B."/>
            <person name="Goker M."/>
            <person name="Rohde M."/>
            <person name="Glavina Del Rio T."/>
            <person name="Tice H."/>
            <person name="Copeland A."/>
            <person name="Cheng J.F."/>
            <person name="Lucas S."/>
            <person name="Chen F."/>
            <person name="Nolan M."/>
            <person name="Bruce D."/>
            <person name="Goodwin L."/>
            <person name="Pitluck S."/>
            <person name="Ivanova N."/>
            <person name="Mavromatis K."/>
            <person name="Ovchinnikova G."/>
            <person name="Pati A."/>
            <person name="Chen A."/>
            <person name="Palaniappan K."/>
            <person name="Hauser L."/>
            <person name="Chang Y.J."/>
            <person name="Jefferies C.C."/>
            <person name="Saunders E."/>
            <person name="Brettin T."/>
            <person name="Detter J.C."/>
            <person name="Han C."/>
            <person name="Chain P."/>
            <person name="Bristow J."/>
            <person name="Eisen J.A."/>
            <person name="Markowitz V."/>
            <person name="Hugenholtz P."/>
            <person name="Kyrpides N.C."/>
            <person name="Klenk H.P."/>
            <person name="Lapidus A."/>
        </authorList>
    </citation>
    <scope>NUCLEOTIDE SEQUENCE [LARGE SCALE GENOMIC DNA]</scope>
    <source>
        <strain evidence="3">ATCC BAA-8 / DSM 12333 / NBRC 16432</strain>
    </source>
</reference>
<evidence type="ECO:0000256" key="1">
    <source>
        <dbReference type="SAM" id="Phobius"/>
    </source>
</evidence>
<sequence length="231" mass="25159">MRRWFAEAYTGVRSAVAGPVAGFLLLLVLADAMLILLHLSLKTIGEPAGFWFDLGVDRGYAEFFQYLKVAWSAVLSVLLWTKVKSVVFLVWALVFTVYVTDDWFQLHERAGAELAARFPDVPAAWHVGELLLTGAVGLVLVVLVWWTYRRAAPEGRGVSRTLAVLMSALVAVGILLDAVHHILLPGAAFDVPLTTLEDGGELLLMSVVVAYLLATTFVRLPGRQDSAVAVA</sequence>
<gene>
    <name evidence="2" type="ordered locus">Bcav_1814</name>
</gene>
<feature type="transmembrane region" description="Helical" evidence="1">
    <location>
        <begin position="20"/>
        <end position="39"/>
    </location>
</feature>
<accession>C5C4U2</accession>
<dbReference type="eggNOG" id="ENOG5032TS3">
    <property type="taxonomic scope" value="Bacteria"/>
</dbReference>
<protein>
    <submittedName>
        <fullName evidence="2">Uncharacterized protein</fullName>
    </submittedName>
</protein>
<dbReference type="AlphaFoldDB" id="C5C4U2"/>
<dbReference type="OrthoDB" id="1493138at2"/>
<keyword evidence="1" id="KW-0472">Membrane</keyword>
<keyword evidence="1" id="KW-1133">Transmembrane helix</keyword>
<dbReference type="RefSeq" id="WP_015882310.1">
    <property type="nucleotide sequence ID" value="NC_012669.1"/>
</dbReference>
<dbReference type="EMBL" id="CP001618">
    <property type="protein sequence ID" value="ACQ80070.1"/>
    <property type="molecule type" value="Genomic_DNA"/>
</dbReference>
<dbReference type="HOGENOM" id="CLU_103306_0_0_11"/>
<proteinExistence type="predicted"/>
<dbReference type="STRING" id="471853.Bcav_1814"/>